<dbReference type="AlphaFoldDB" id="Q30U64"/>
<dbReference type="EMBL" id="CP000153">
    <property type="protein sequence ID" value="ABB43467.1"/>
    <property type="molecule type" value="Genomic_DNA"/>
</dbReference>
<gene>
    <name evidence="12" type="ordered locus">Suden_0186</name>
</gene>
<comment type="pathway">
    <text evidence="1">Amino-acid biosynthesis; L-asparagine biosynthesis; L-asparagine from L-aspartate (L-Gln route): step 1/1.</text>
</comment>
<dbReference type="GO" id="GO:0005524">
    <property type="term" value="F:ATP binding"/>
    <property type="evidence" value="ECO:0007669"/>
    <property type="project" value="UniProtKB-KW"/>
</dbReference>
<sequence>MCGIIGSTEINFNHNEVLNSLKHRGEDYQNYIIQNEMFFAHTRLSIIDLDEEANQPMIFDEITLVFNGEIYNYKELIKEFSLECVTKSDSEVLIRLYQKFGFDFLNSLEGMFAFCIYDKEKNLFFCARDRFGKKPLYYYCEKGKFYFASEIKAILKMLKTTPKLNEEALWQYLALQSPQGENTFYSGVKKLPASSYLLHQNSDIKVSTYYSLADIKITHYDEKQILKDVEKLLNDAVQKRLVGDVEVATLLSGGLDSSFITALYAKKSKHKVHTFSIGYDEHKHYCELGFAKAASEYIGTIHHEYKISKDEYLEAIEKVLEHLDEPMADSACIPTYILSKEIHNQGFKVCLSGEGSDESFLGYDNYFKMLNYYHLKNPQKTPFDLTKEWEYNNRRLNNQQVYQSSGETFTYAQLQRLFSKKIAPILHPYVSTYPPEQWLTYIDFSIWIAEVLMTKVDRMSMAHSLELRAPFLDHHLVEYLLGVESSIKIGDTNKAILKKIARNYLPNSIIDRRKKGFSSPFIEWLYDAHSEEILNLLLDVNKQLGIFNDDFLTFLYEEGKRGHFKQHVYSLYIFCRWYKKVYM</sequence>
<dbReference type="EC" id="6.3.5.4" evidence="3"/>
<dbReference type="InterPro" id="IPR006426">
    <property type="entry name" value="Asn_synth_AEB"/>
</dbReference>
<keyword evidence="5 9" id="KW-0067">ATP-binding</keyword>
<feature type="binding site" evidence="9">
    <location>
        <begin position="352"/>
        <end position="353"/>
    </location>
    <ligand>
        <name>ATP</name>
        <dbReference type="ChEBI" id="CHEBI:30616"/>
    </ligand>
</feature>
<comment type="similarity">
    <text evidence="2">Belongs to the asparagine synthetase family.</text>
</comment>
<dbReference type="CDD" id="cd00712">
    <property type="entry name" value="AsnB"/>
    <property type="match status" value="1"/>
</dbReference>
<dbReference type="KEGG" id="tdn:Suden_0186"/>
<keyword evidence="4 9" id="KW-0547">Nucleotide-binding</keyword>
<dbReference type="RefSeq" id="WP_011371822.1">
    <property type="nucleotide sequence ID" value="NC_007575.1"/>
</dbReference>
<evidence type="ECO:0000259" key="11">
    <source>
        <dbReference type="PROSITE" id="PS51278"/>
    </source>
</evidence>
<dbReference type="InterPro" id="IPR001962">
    <property type="entry name" value="Asn_synthase"/>
</dbReference>
<dbReference type="CDD" id="cd01991">
    <property type="entry name" value="Asn_synthase_B_C"/>
    <property type="match status" value="1"/>
</dbReference>
<dbReference type="Proteomes" id="UP000002714">
    <property type="component" value="Chromosome"/>
</dbReference>
<evidence type="ECO:0000256" key="2">
    <source>
        <dbReference type="ARBA" id="ARBA00005752"/>
    </source>
</evidence>
<protein>
    <recommendedName>
        <fullName evidence="3">asparagine synthase (glutamine-hydrolyzing)</fullName>
        <ecNumber evidence="3">6.3.5.4</ecNumber>
    </recommendedName>
</protein>
<evidence type="ECO:0000256" key="3">
    <source>
        <dbReference type="ARBA" id="ARBA00012737"/>
    </source>
</evidence>
<feature type="active site" description="For GATase activity" evidence="8">
    <location>
        <position position="2"/>
    </location>
</feature>
<dbReference type="Gene3D" id="3.40.50.620">
    <property type="entry name" value="HUPs"/>
    <property type="match status" value="1"/>
</dbReference>
<keyword evidence="8" id="KW-0028">Amino-acid biosynthesis</keyword>
<keyword evidence="13" id="KW-1185">Reference proteome</keyword>
<feature type="binding site" evidence="9">
    <location>
        <position position="250"/>
    </location>
    <ligand>
        <name>ATP</name>
        <dbReference type="ChEBI" id="CHEBI:30616"/>
    </ligand>
</feature>
<accession>Q30U64</accession>
<evidence type="ECO:0000256" key="6">
    <source>
        <dbReference type="ARBA" id="ARBA00022962"/>
    </source>
</evidence>
<evidence type="ECO:0000313" key="12">
    <source>
        <dbReference type="EMBL" id="ABB43467.1"/>
    </source>
</evidence>
<dbReference type="PIRSF" id="PIRSF001589">
    <property type="entry name" value="Asn_synthetase_glu-h"/>
    <property type="match status" value="1"/>
</dbReference>
<dbReference type="GO" id="GO:0006529">
    <property type="term" value="P:asparagine biosynthetic process"/>
    <property type="evidence" value="ECO:0007669"/>
    <property type="project" value="UniProtKB-KW"/>
</dbReference>
<dbReference type="InterPro" id="IPR051786">
    <property type="entry name" value="ASN_synthetase/amidase"/>
</dbReference>
<comment type="catalytic activity">
    <reaction evidence="7">
        <text>L-aspartate + L-glutamine + ATP + H2O = L-asparagine + L-glutamate + AMP + diphosphate + H(+)</text>
        <dbReference type="Rhea" id="RHEA:12228"/>
        <dbReference type="ChEBI" id="CHEBI:15377"/>
        <dbReference type="ChEBI" id="CHEBI:15378"/>
        <dbReference type="ChEBI" id="CHEBI:29985"/>
        <dbReference type="ChEBI" id="CHEBI:29991"/>
        <dbReference type="ChEBI" id="CHEBI:30616"/>
        <dbReference type="ChEBI" id="CHEBI:33019"/>
        <dbReference type="ChEBI" id="CHEBI:58048"/>
        <dbReference type="ChEBI" id="CHEBI:58359"/>
        <dbReference type="ChEBI" id="CHEBI:456215"/>
        <dbReference type="EC" id="6.3.5.4"/>
    </reaction>
</comment>
<dbReference type="HOGENOM" id="CLU_014658_3_1_7"/>
<reference evidence="12 13" key="1">
    <citation type="journal article" date="2008" name="Appl. Environ. Microbiol.">
        <title>Genome of the epsilonproteobacterial chemolithoautotroph Sulfurimonas denitrificans.</title>
        <authorList>
            <person name="Sievert S.M."/>
            <person name="Scott K.M."/>
            <person name="Klotz M.G."/>
            <person name="Chain P.S.G."/>
            <person name="Hauser L.J."/>
            <person name="Hemp J."/>
            <person name="Huegler M."/>
            <person name="Land M."/>
            <person name="Lapidus A."/>
            <person name="Larimer F.W."/>
            <person name="Lucas S."/>
            <person name="Malfatti S.A."/>
            <person name="Meyer F."/>
            <person name="Paulsen I.T."/>
            <person name="Ren Q."/>
            <person name="Simon J."/>
            <person name="Bailey K."/>
            <person name="Diaz E."/>
            <person name="Fitzpatrick K.A."/>
            <person name="Glover B."/>
            <person name="Gwatney N."/>
            <person name="Korajkic A."/>
            <person name="Long A."/>
            <person name="Mobberley J.M."/>
            <person name="Pantry S.N."/>
            <person name="Pazder G."/>
            <person name="Peterson S."/>
            <person name="Quintanilla J.D."/>
            <person name="Sprinkle R."/>
            <person name="Stephens J."/>
            <person name="Thomas P."/>
            <person name="Vaughn R."/>
            <person name="Weber M.J."/>
            <person name="Wooten L.L."/>
        </authorList>
    </citation>
    <scope>NUCLEOTIDE SEQUENCE [LARGE SCALE GENOMIC DNA]</scope>
    <source>
        <strain evidence="13">ATCC 33889 / DSM 1251</strain>
    </source>
</reference>
<dbReference type="SUPFAM" id="SSF56235">
    <property type="entry name" value="N-terminal nucleophile aminohydrolases (Ntn hydrolases)"/>
    <property type="match status" value="1"/>
</dbReference>
<evidence type="ECO:0000256" key="8">
    <source>
        <dbReference type="PIRSR" id="PIRSR001589-1"/>
    </source>
</evidence>
<dbReference type="InterPro" id="IPR033738">
    <property type="entry name" value="AsnB_N"/>
</dbReference>
<dbReference type="GO" id="GO:0004066">
    <property type="term" value="F:asparagine synthase (glutamine-hydrolyzing) activity"/>
    <property type="evidence" value="ECO:0007669"/>
    <property type="project" value="UniProtKB-EC"/>
</dbReference>
<dbReference type="InterPro" id="IPR017932">
    <property type="entry name" value="GATase_2_dom"/>
</dbReference>
<dbReference type="STRING" id="326298.Suden_0186"/>
<dbReference type="NCBIfam" id="TIGR01536">
    <property type="entry name" value="asn_synth_AEB"/>
    <property type="match status" value="1"/>
</dbReference>
<evidence type="ECO:0000256" key="9">
    <source>
        <dbReference type="PIRSR" id="PIRSR001589-2"/>
    </source>
</evidence>
<dbReference type="PANTHER" id="PTHR43284">
    <property type="entry name" value="ASPARAGINE SYNTHETASE (GLUTAMINE-HYDROLYZING)"/>
    <property type="match status" value="1"/>
</dbReference>
<evidence type="ECO:0000256" key="4">
    <source>
        <dbReference type="ARBA" id="ARBA00022741"/>
    </source>
</evidence>
<keyword evidence="6 8" id="KW-0315">Glutamine amidotransferase</keyword>
<feature type="binding site" evidence="9">
    <location>
        <position position="89"/>
    </location>
    <ligand>
        <name>L-glutamine</name>
        <dbReference type="ChEBI" id="CHEBI:58359"/>
    </ligand>
</feature>
<feature type="domain" description="Glutamine amidotransferase type-2" evidence="11">
    <location>
        <begin position="2"/>
        <end position="202"/>
    </location>
</feature>
<evidence type="ECO:0000256" key="10">
    <source>
        <dbReference type="PIRSR" id="PIRSR001589-3"/>
    </source>
</evidence>
<feature type="binding site" evidence="9">
    <location>
        <position position="277"/>
    </location>
    <ligand>
        <name>ATP</name>
        <dbReference type="ChEBI" id="CHEBI:30616"/>
    </ligand>
</feature>
<proteinExistence type="inferred from homology"/>
<dbReference type="eggNOG" id="COG0367">
    <property type="taxonomic scope" value="Bacteria"/>
</dbReference>
<dbReference type="Pfam" id="PF13537">
    <property type="entry name" value="GATase_7"/>
    <property type="match status" value="1"/>
</dbReference>
<name>Q30U64_SULDN</name>
<organism evidence="12 13">
    <name type="scientific">Sulfurimonas denitrificans (strain ATCC 33889 / DSM 1251)</name>
    <name type="common">Thiomicrospira denitrificans (strain ATCC 33889 / DSM 1251)</name>
    <dbReference type="NCBI Taxonomy" id="326298"/>
    <lineage>
        <taxon>Bacteria</taxon>
        <taxon>Pseudomonadati</taxon>
        <taxon>Campylobacterota</taxon>
        <taxon>Epsilonproteobacteria</taxon>
        <taxon>Campylobacterales</taxon>
        <taxon>Sulfurimonadaceae</taxon>
        <taxon>Sulfurimonas</taxon>
    </lineage>
</organism>
<evidence type="ECO:0000256" key="5">
    <source>
        <dbReference type="ARBA" id="ARBA00022840"/>
    </source>
</evidence>
<dbReference type="InterPro" id="IPR029055">
    <property type="entry name" value="Ntn_hydrolases_N"/>
</dbReference>
<evidence type="ECO:0000256" key="1">
    <source>
        <dbReference type="ARBA" id="ARBA00005187"/>
    </source>
</evidence>
<dbReference type="PROSITE" id="PS51278">
    <property type="entry name" value="GATASE_TYPE_2"/>
    <property type="match status" value="1"/>
</dbReference>
<dbReference type="OrthoDB" id="9763290at2"/>
<feature type="site" description="Important for beta-aspartyl-AMP intermediate formation" evidence="10">
    <location>
        <position position="354"/>
    </location>
</feature>
<dbReference type="PANTHER" id="PTHR43284:SF1">
    <property type="entry name" value="ASPARAGINE SYNTHETASE"/>
    <property type="match status" value="1"/>
</dbReference>
<evidence type="ECO:0000256" key="7">
    <source>
        <dbReference type="ARBA" id="ARBA00048741"/>
    </source>
</evidence>
<dbReference type="InterPro" id="IPR014729">
    <property type="entry name" value="Rossmann-like_a/b/a_fold"/>
</dbReference>
<dbReference type="Pfam" id="PF00733">
    <property type="entry name" value="Asn_synthase"/>
    <property type="match status" value="1"/>
</dbReference>
<dbReference type="SUPFAM" id="SSF52402">
    <property type="entry name" value="Adenine nucleotide alpha hydrolases-like"/>
    <property type="match status" value="1"/>
</dbReference>
<keyword evidence="12" id="KW-0436">Ligase</keyword>
<evidence type="ECO:0000313" key="13">
    <source>
        <dbReference type="Proteomes" id="UP000002714"/>
    </source>
</evidence>
<dbReference type="GO" id="GO:0005829">
    <property type="term" value="C:cytosol"/>
    <property type="evidence" value="ECO:0007669"/>
    <property type="project" value="TreeGrafter"/>
</dbReference>
<keyword evidence="8" id="KW-0061">Asparagine biosynthesis</keyword>
<dbReference type="Gene3D" id="3.60.20.10">
    <property type="entry name" value="Glutamine Phosphoribosylpyrophosphate, subunit 1, domain 1"/>
    <property type="match status" value="1"/>
</dbReference>